<dbReference type="Gene3D" id="3.40.50.1010">
    <property type="entry name" value="5'-nuclease"/>
    <property type="match status" value="1"/>
</dbReference>
<evidence type="ECO:0000256" key="5">
    <source>
        <dbReference type="ARBA" id="ARBA00022801"/>
    </source>
</evidence>
<dbReference type="InterPro" id="IPR002716">
    <property type="entry name" value="PIN_dom"/>
</dbReference>
<evidence type="ECO:0000256" key="7">
    <source>
        <dbReference type="ARBA" id="ARBA00038093"/>
    </source>
</evidence>
<keyword evidence="5" id="KW-0378">Hydrolase</keyword>
<reference evidence="9" key="2">
    <citation type="submission" date="2020-09" db="EMBL/GenBank/DDBJ databases">
        <authorList>
            <person name="Sun Q."/>
            <person name="Kim S."/>
        </authorList>
    </citation>
    <scope>NUCLEOTIDE SEQUENCE</scope>
    <source>
        <strain evidence="9">KCTC 42650</strain>
    </source>
</reference>
<reference evidence="9" key="1">
    <citation type="journal article" date="2014" name="Int. J. Syst. Evol. Microbiol.">
        <title>Complete genome sequence of Corynebacterium casei LMG S-19264T (=DSM 44701T), isolated from a smear-ripened cheese.</title>
        <authorList>
            <consortium name="US DOE Joint Genome Institute (JGI-PGF)"/>
            <person name="Walter F."/>
            <person name="Albersmeier A."/>
            <person name="Kalinowski J."/>
            <person name="Ruckert C."/>
        </authorList>
    </citation>
    <scope>NUCLEOTIDE SEQUENCE</scope>
    <source>
        <strain evidence="9">KCTC 42650</strain>
    </source>
</reference>
<dbReference type="PANTHER" id="PTHR33653:SF1">
    <property type="entry name" value="RIBONUCLEASE VAPC2"/>
    <property type="match status" value="1"/>
</dbReference>
<keyword evidence="3" id="KW-0540">Nuclease</keyword>
<evidence type="ECO:0000259" key="8">
    <source>
        <dbReference type="Pfam" id="PF01850"/>
    </source>
</evidence>
<dbReference type="InterPro" id="IPR029060">
    <property type="entry name" value="PIN-like_dom_sf"/>
</dbReference>
<evidence type="ECO:0000256" key="4">
    <source>
        <dbReference type="ARBA" id="ARBA00022723"/>
    </source>
</evidence>
<evidence type="ECO:0000313" key="10">
    <source>
        <dbReference type="Proteomes" id="UP000626220"/>
    </source>
</evidence>
<dbReference type="AlphaFoldDB" id="A0A8J3M9B9"/>
<evidence type="ECO:0000256" key="6">
    <source>
        <dbReference type="ARBA" id="ARBA00022842"/>
    </source>
</evidence>
<dbReference type="InterPro" id="IPR050556">
    <property type="entry name" value="Type_II_TA_system_RNase"/>
</dbReference>
<keyword evidence="6" id="KW-0460">Magnesium</keyword>
<dbReference type="GO" id="GO:0046872">
    <property type="term" value="F:metal ion binding"/>
    <property type="evidence" value="ECO:0007669"/>
    <property type="project" value="UniProtKB-KW"/>
</dbReference>
<comment type="cofactor">
    <cofactor evidence="1">
        <name>Mg(2+)</name>
        <dbReference type="ChEBI" id="CHEBI:18420"/>
    </cofactor>
</comment>
<evidence type="ECO:0000256" key="2">
    <source>
        <dbReference type="ARBA" id="ARBA00022649"/>
    </source>
</evidence>
<dbReference type="EMBL" id="BNCJ01000004">
    <property type="protein sequence ID" value="GHF47965.1"/>
    <property type="molecule type" value="Genomic_DNA"/>
</dbReference>
<dbReference type="SUPFAM" id="SSF88723">
    <property type="entry name" value="PIN domain-like"/>
    <property type="match status" value="1"/>
</dbReference>
<feature type="domain" description="PIN" evidence="8">
    <location>
        <begin position="3"/>
        <end position="126"/>
    </location>
</feature>
<dbReference type="PANTHER" id="PTHR33653">
    <property type="entry name" value="RIBONUCLEASE VAPC2"/>
    <property type="match status" value="1"/>
</dbReference>
<comment type="caution">
    <text evidence="9">The sequence shown here is derived from an EMBL/GenBank/DDBJ whole genome shotgun (WGS) entry which is preliminary data.</text>
</comment>
<comment type="similarity">
    <text evidence="7">Belongs to the PINc/VapC protein family.</text>
</comment>
<protein>
    <submittedName>
        <fullName evidence="9">Ribonuclease VapC</fullName>
    </submittedName>
</protein>
<evidence type="ECO:0000256" key="1">
    <source>
        <dbReference type="ARBA" id="ARBA00001946"/>
    </source>
</evidence>
<sequence>MKYILDTGVIASSRRADRAPRLAAWLKARHEEELFLSVVSISEIALGIHLQEAKDPDAAGDLRRWLERTVTVFADRVLAFSAQDAMVWGVLSARIGPGPADLMIAAQALTRDAVVVTANGADFARAGVRVFDPF</sequence>
<dbReference type="RefSeq" id="WP_189679877.1">
    <property type="nucleotide sequence ID" value="NZ_BNCJ01000004.1"/>
</dbReference>
<dbReference type="CDD" id="cd18746">
    <property type="entry name" value="PIN_VapC4-5_FitB-like"/>
    <property type="match status" value="1"/>
</dbReference>
<evidence type="ECO:0000313" key="9">
    <source>
        <dbReference type="EMBL" id="GHF47965.1"/>
    </source>
</evidence>
<accession>A0A8J3M9B9</accession>
<organism evidence="9 10">
    <name type="scientific">Seohaeicola zhoushanensis</name>
    <dbReference type="NCBI Taxonomy" id="1569283"/>
    <lineage>
        <taxon>Bacteria</taxon>
        <taxon>Pseudomonadati</taxon>
        <taxon>Pseudomonadota</taxon>
        <taxon>Alphaproteobacteria</taxon>
        <taxon>Rhodobacterales</taxon>
        <taxon>Roseobacteraceae</taxon>
        <taxon>Seohaeicola</taxon>
    </lineage>
</organism>
<dbReference type="Pfam" id="PF01850">
    <property type="entry name" value="PIN"/>
    <property type="match status" value="1"/>
</dbReference>
<evidence type="ECO:0000256" key="3">
    <source>
        <dbReference type="ARBA" id="ARBA00022722"/>
    </source>
</evidence>
<keyword evidence="4" id="KW-0479">Metal-binding</keyword>
<dbReference type="GO" id="GO:0004518">
    <property type="term" value="F:nuclease activity"/>
    <property type="evidence" value="ECO:0007669"/>
    <property type="project" value="UniProtKB-KW"/>
</dbReference>
<name>A0A8J3M9B9_9RHOB</name>
<keyword evidence="2" id="KW-1277">Toxin-antitoxin system</keyword>
<proteinExistence type="inferred from homology"/>
<gene>
    <name evidence="9" type="primary">vapC</name>
    <name evidence="9" type="ORF">GCM10017056_19350</name>
</gene>
<dbReference type="GO" id="GO:0016787">
    <property type="term" value="F:hydrolase activity"/>
    <property type="evidence" value="ECO:0007669"/>
    <property type="project" value="UniProtKB-KW"/>
</dbReference>
<keyword evidence="10" id="KW-1185">Reference proteome</keyword>
<dbReference type="Proteomes" id="UP000626220">
    <property type="component" value="Unassembled WGS sequence"/>
</dbReference>